<feature type="compositionally biased region" description="Low complexity" evidence="1">
    <location>
        <begin position="628"/>
        <end position="640"/>
    </location>
</feature>
<evidence type="ECO:0000313" key="3">
    <source>
        <dbReference type="Proteomes" id="UP000780801"/>
    </source>
</evidence>
<organism evidence="2 3">
    <name type="scientific">Lunasporangiospora selenospora</name>
    <dbReference type="NCBI Taxonomy" id="979761"/>
    <lineage>
        <taxon>Eukaryota</taxon>
        <taxon>Fungi</taxon>
        <taxon>Fungi incertae sedis</taxon>
        <taxon>Mucoromycota</taxon>
        <taxon>Mortierellomycotina</taxon>
        <taxon>Mortierellomycetes</taxon>
        <taxon>Mortierellales</taxon>
        <taxon>Mortierellaceae</taxon>
        <taxon>Lunasporangiospora</taxon>
    </lineage>
</organism>
<dbReference type="AlphaFoldDB" id="A0A9P6FSZ0"/>
<keyword evidence="3" id="KW-1185">Reference proteome</keyword>
<feature type="compositionally biased region" description="Basic and acidic residues" evidence="1">
    <location>
        <begin position="44"/>
        <end position="54"/>
    </location>
</feature>
<gene>
    <name evidence="2" type="ORF">BGW38_002641</name>
</gene>
<protein>
    <submittedName>
        <fullName evidence="2">Uncharacterized protein</fullName>
    </submittedName>
</protein>
<proteinExistence type="predicted"/>
<feature type="compositionally biased region" description="Polar residues" evidence="1">
    <location>
        <begin position="313"/>
        <end position="331"/>
    </location>
</feature>
<reference evidence="2" key="1">
    <citation type="journal article" date="2020" name="Fungal Divers.">
        <title>Resolving the Mortierellaceae phylogeny through synthesis of multi-gene phylogenetics and phylogenomics.</title>
        <authorList>
            <person name="Vandepol N."/>
            <person name="Liber J."/>
            <person name="Desiro A."/>
            <person name="Na H."/>
            <person name="Kennedy M."/>
            <person name="Barry K."/>
            <person name="Grigoriev I.V."/>
            <person name="Miller A.N."/>
            <person name="O'Donnell K."/>
            <person name="Stajich J.E."/>
            <person name="Bonito G."/>
        </authorList>
    </citation>
    <scope>NUCLEOTIDE SEQUENCE</scope>
    <source>
        <strain evidence="2">KOD1015</strain>
    </source>
</reference>
<feature type="region of interest" description="Disordered" evidence="1">
    <location>
        <begin position="1"/>
        <end position="108"/>
    </location>
</feature>
<sequence length="748" mass="81228">MSQQPAIPRPHTIHHTAATRQPEQQQQQQQQEETTQHDQALQNDQHDASQDSHSTRSPPVQDRSLRSHHPYRHLSTPHSLPRMERDALARSPSSLRGSPILNEGSSVPTSAGAALRLLLNSQGLGHGSERRPRSQPRYLSYRSNLYSSSGRGHGAPSAGSHGSSSSTNNPSLSDLSAFSSSPGSSGSGITPRRSSRRGETLERQGAIVIRPPSTYGSTYSDLSTSMENAPGSFGNTTPGSVPLPFPRPPSTSSLPSSPSTPSNLERRLSRINAALQQSPHQRHYDDEIRQHQLRNIYLQALQAREYYRLQAQSRLSGTDPRPSSSSENTQEQSRDQDLLPQTQQTFPPQDNGLLLVQPGRSSAPTDSSRWSASAGALEGSTGNVHRPSNAPLDDFPARLEERYQEFSRITERGRAALRNAFSEELYIEEDPHVLFTGEVSRRRRRRVAGQMSALEAGTTQIRTGAGAGAERSSESSAIADTRDQSASGTLDTNNPESSTESLARTRDDLEDDQSTSAETPLPGPTLATPDSFSNNIPTREDRSSGEHSGSSSSRRNSGDSREINPAQIGHDEGASSSHSGPDAHIPATPPSPNPNRNPMPTFQDRRRSSINPADVEAVVRQMEANVNSSVSRLGSSSSRVALTGTTADGVDGEGSDACTRQTTEPRRRYHFESVASGRARSSLSRTGLVEEDEDESALEQVESRIENQPPPLPSPPSTEHEHEHEHGRREHDQEEKVLGLGPNVSSGR</sequence>
<feature type="compositionally biased region" description="Low complexity" evidence="1">
    <location>
        <begin position="23"/>
        <end position="33"/>
    </location>
</feature>
<comment type="caution">
    <text evidence="2">The sequence shown here is derived from an EMBL/GenBank/DDBJ whole genome shotgun (WGS) entry which is preliminary data.</text>
</comment>
<feature type="region of interest" description="Disordered" evidence="1">
    <location>
        <begin position="144"/>
        <end position="264"/>
    </location>
</feature>
<feature type="compositionally biased region" description="Low complexity" evidence="1">
    <location>
        <begin position="250"/>
        <end position="262"/>
    </location>
</feature>
<dbReference type="Proteomes" id="UP000780801">
    <property type="component" value="Unassembled WGS sequence"/>
</dbReference>
<feature type="region of interest" description="Disordered" evidence="1">
    <location>
        <begin position="627"/>
        <end position="748"/>
    </location>
</feature>
<feature type="compositionally biased region" description="Polar residues" evidence="1">
    <location>
        <begin position="214"/>
        <end position="239"/>
    </location>
</feature>
<name>A0A9P6FSZ0_9FUNG</name>
<feature type="compositionally biased region" description="Low complexity" evidence="1">
    <location>
        <begin position="144"/>
        <end position="192"/>
    </location>
</feature>
<feature type="region of interest" description="Disordered" evidence="1">
    <location>
        <begin position="313"/>
        <end position="394"/>
    </location>
</feature>
<feature type="compositionally biased region" description="Polar residues" evidence="1">
    <location>
        <begin position="484"/>
        <end position="502"/>
    </location>
</feature>
<feature type="compositionally biased region" description="Low complexity" evidence="1">
    <location>
        <begin position="468"/>
        <end position="477"/>
    </location>
</feature>
<feature type="region of interest" description="Disordered" evidence="1">
    <location>
        <begin position="449"/>
        <end position="613"/>
    </location>
</feature>
<feature type="compositionally biased region" description="Pro residues" evidence="1">
    <location>
        <begin position="587"/>
        <end position="597"/>
    </location>
</feature>
<accession>A0A9P6FSZ0</accession>
<feature type="compositionally biased region" description="Low complexity" evidence="1">
    <location>
        <begin position="546"/>
        <end position="555"/>
    </location>
</feature>
<feature type="compositionally biased region" description="Basic and acidic residues" evidence="1">
    <location>
        <begin position="718"/>
        <end position="737"/>
    </location>
</feature>
<dbReference type="OrthoDB" id="2445471at2759"/>
<feature type="compositionally biased region" description="Polar residues" evidence="1">
    <location>
        <begin position="359"/>
        <end position="371"/>
    </location>
</feature>
<evidence type="ECO:0000313" key="2">
    <source>
        <dbReference type="EMBL" id="KAF9580636.1"/>
    </source>
</evidence>
<feature type="compositionally biased region" description="Polar residues" evidence="1">
    <location>
        <begin position="528"/>
        <end position="537"/>
    </location>
</feature>
<feature type="compositionally biased region" description="Low complexity" evidence="1">
    <location>
        <begin position="338"/>
        <end position="350"/>
    </location>
</feature>
<evidence type="ECO:0000256" key="1">
    <source>
        <dbReference type="SAM" id="MobiDB-lite"/>
    </source>
</evidence>
<dbReference type="EMBL" id="JAABOA010001940">
    <property type="protein sequence ID" value="KAF9580636.1"/>
    <property type="molecule type" value="Genomic_DNA"/>
</dbReference>